<dbReference type="Pfam" id="PF05222">
    <property type="entry name" value="AlaDh_PNT_N"/>
    <property type="match status" value="1"/>
</dbReference>
<feature type="active site" description="Proton donor/acceptor" evidence="9">
    <location>
        <position position="269"/>
    </location>
</feature>
<dbReference type="InterPro" id="IPR008143">
    <property type="entry name" value="Ala_DH/PNT_CS2"/>
</dbReference>
<dbReference type="GO" id="GO:0042853">
    <property type="term" value="P:L-alanine catabolic process"/>
    <property type="evidence" value="ECO:0007669"/>
    <property type="project" value="InterPro"/>
</dbReference>
<feature type="domain" description="Alanine dehydrogenase/pyridine nucleotide transhydrogenase N-terminal" evidence="13">
    <location>
        <begin position="4"/>
        <end position="136"/>
    </location>
</feature>
<dbReference type="InterPro" id="IPR007698">
    <property type="entry name" value="AlaDH/PNT_NAD(H)-bd"/>
</dbReference>
<dbReference type="EMBL" id="JAVDUI010000001">
    <property type="protein sequence ID" value="MDR6892169.1"/>
    <property type="molecule type" value="Genomic_DNA"/>
</dbReference>
<evidence type="ECO:0000256" key="5">
    <source>
        <dbReference type="ARBA" id="ARBA00023027"/>
    </source>
</evidence>
<dbReference type="SUPFAM" id="SSF52283">
    <property type="entry name" value="Formate/glycerate dehydrogenase catalytic domain-like"/>
    <property type="match status" value="1"/>
</dbReference>
<comment type="pathway">
    <text evidence="1 8">Amino-acid degradation; L-alanine degradation via dehydrogenase pathway; NH(3) and pyruvate from L-alanine: step 1/1.</text>
</comment>
<dbReference type="GO" id="GO:0000286">
    <property type="term" value="F:alanine dehydrogenase activity"/>
    <property type="evidence" value="ECO:0007669"/>
    <property type="project" value="UniProtKB-UniRule"/>
</dbReference>
<evidence type="ECO:0000256" key="1">
    <source>
        <dbReference type="ARBA" id="ARBA00005206"/>
    </source>
</evidence>
<feature type="binding site" evidence="10">
    <location>
        <position position="15"/>
    </location>
    <ligand>
        <name>substrate</name>
    </ligand>
</feature>
<comment type="caution">
    <text evidence="14">The sequence shown here is derived from an EMBL/GenBank/DDBJ whole genome shotgun (WGS) entry which is preliminary data.</text>
</comment>
<dbReference type="PANTHER" id="PTHR42795:SF1">
    <property type="entry name" value="ALANINE DEHYDROGENASE"/>
    <property type="match status" value="1"/>
</dbReference>
<dbReference type="GO" id="GO:0005886">
    <property type="term" value="C:plasma membrane"/>
    <property type="evidence" value="ECO:0007669"/>
    <property type="project" value="TreeGrafter"/>
</dbReference>
<sequence length="365" mass="37871">MRISIPREVKNNEFRVGATAAGVHELVAAGHTVYVEKGAGLGSGIPDEEYIAAGAEIMDSADELWAAADMVLKVKEPVKEEYHRFRKDLILFAYLHLAAEPELTRALMDAGVTAIAFETVRRGRALPLLAPMSEVAGRMSVQVGANALMAPNGGSGKLLGGVPGVAPAKVVVLGAGVAGTNAAVMAMGLGADVTVMDINVDRLRELNALYGGRLKTLVSNKLSVEQEVTSADLVIGSVLIPGAKAPKLVTLDMVSKMRPGSVLVDIAIDQGGCFEGSRPTTHQDPTFQVHDAIYYCVANMPGGVSHTSTAALANVTLPYAVKLAGLGVEAALASDEGFAEGLNVRDGKLANKPVAVALGLEAELA</sequence>
<gene>
    <name evidence="14" type="ORF">J2S35_001109</name>
</gene>
<dbReference type="Gene3D" id="3.40.50.720">
    <property type="entry name" value="NAD(P)-binding Rossmann-like Domain"/>
    <property type="match status" value="2"/>
</dbReference>
<feature type="binding site" evidence="10">
    <location>
        <position position="75"/>
    </location>
    <ligand>
        <name>substrate</name>
    </ligand>
</feature>
<dbReference type="FunFam" id="3.40.50.720:FF:000049">
    <property type="entry name" value="Alanine dehydrogenase"/>
    <property type="match status" value="1"/>
</dbReference>
<feature type="binding site" evidence="11">
    <location>
        <begin position="297"/>
        <end position="300"/>
    </location>
    <ligand>
        <name>NAD(+)</name>
        <dbReference type="ChEBI" id="CHEBI:57540"/>
    </ligand>
</feature>
<evidence type="ECO:0000259" key="12">
    <source>
        <dbReference type="SMART" id="SM01002"/>
    </source>
</evidence>
<evidence type="ECO:0000256" key="2">
    <source>
        <dbReference type="ARBA" id="ARBA00005689"/>
    </source>
</evidence>
<feature type="binding site" evidence="11">
    <location>
        <begin position="266"/>
        <end position="269"/>
    </location>
    <ligand>
        <name>NAD(+)</name>
        <dbReference type="ChEBI" id="CHEBI:57540"/>
    </ligand>
</feature>
<dbReference type="CDD" id="cd05305">
    <property type="entry name" value="L-AlaDH"/>
    <property type="match status" value="1"/>
</dbReference>
<feature type="binding site" evidence="11">
    <location>
        <position position="133"/>
    </location>
    <ligand>
        <name>NAD(+)</name>
        <dbReference type="ChEBI" id="CHEBI:57540"/>
    </ligand>
</feature>
<reference evidence="14" key="1">
    <citation type="submission" date="2023-07" db="EMBL/GenBank/DDBJ databases">
        <title>Sequencing the genomes of 1000 actinobacteria strains.</title>
        <authorList>
            <person name="Klenk H.-P."/>
        </authorList>
    </citation>
    <scope>NUCLEOTIDE SEQUENCE</scope>
    <source>
        <strain evidence="14">DSM 13988</strain>
    </source>
</reference>
<dbReference type="Proteomes" id="UP001247307">
    <property type="component" value="Unassembled WGS sequence"/>
</dbReference>
<dbReference type="Pfam" id="PF01262">
    <property type="entry name" value="AlaDh_PNT_C"/>
    <property type="match status" value="1"/>
</dbReference>
<dbReference type="PIRSF" id="PIRSF000183">
    <property type="entry name" value="Alanine_dh"/>
    <property type="match status" value="1"/>
</dbReference>
<keyword evidence="5 8" id="KW-0520">NAD</keyword>
<dbReference type="GO" id="GO:0000166">
    <property type="term" value="F:nucleotide binding"/>
    <property type="evidence" value="ECO:0007669"/>
    <property type="project" value="UniProtKB-KW"/>
</dbReference>
<dbReference type="InterPro" id="IPR008141">
    <property type="entry name" value="Ala_DH"/>
</dbReference>
<dbReference type="PROSITE" id="PS00837">
    <property type="entry name" value="ALADH_PNT_2"/>
    <property type="match status" value="1"/>
</dbReference>
<comment type="catalytic activity">
    <reaction evidence="8">
        <text>L-alanine + NAD(+) + H2O = pyruvate + NH4(+) + NADH + H(+)</text>
        <dbReference type="Rhea" id="RHEA:18405"/>
        <dbReference type="ChEBI" id="CHEBI:15361"/>
        <dbReference type="ChEBI" id="CHEBI:15377"/>
        <dbReference type="ChEBI" id="CHEBI:15378"/>
        <dbReference type="ChEBI" id="CHEBI:28938"/>
        <dbReference type="ChEBI" id="CHEBI:57540"/>
        <dbReference type="ChEBI" id="CHEBI:57945"/>
        <dbReference type="ChEBI" id="CHEBI:57972"/>
        <dbReference type="EC" id="1.4.1.1"/>
    </reaction>
</comment>
<feature type="domain" description="Alanine dehydrogenase/pyridine nucleotide transhydrogenase NAD(H)-binding" evidence="12">
    <location>
        <begin position="148"/>
        <end position="296"/>
    </location>
</feature>
<dbReference type="EC" id="1.4.1.1" evidence="3 8"/>
<protein>
    <recommendedName>
        <fullName evidence="7 8">Alanine dehydrogenase</fullName>
        <ecNumber evidence="3 8">1.4.1.1</ecNumber>
    </recommendedName>
</protein>
<evidence type="ECO:0000256" key="11">
    <source>
        <dbReference type="PIRSR" id="PIRSR000183-3"/>
    </source>
</evidence>
<name>A0AAE3YEZ4_9MICC</name>
<dbReference type="SUPFAM" id="SSF51735">
    <property type="entry name" value="NAD(P)-binding Rossmann-fold domains"/>
    <property type="match status" value="1"/>
</dbReference>
<feature type="binding site" evidence="11">
    <location>
        <begin position="238"/>
        <end position="239"/>
    </location>
    <ligand>
        <name>NAD(+)</name>
        <dbReference type="ChEBI" id="CHEBI:57540"/>
    </ligand>
</feature>
<evidence type="ECO:0000256" key="7">
    <source>
        <dbReference type="ARBA" id="ARBA00072341"/>
    </source>
</evidence>
<dbReference type="PANTHER" id="PTHR42795">
    <property type="entry name" value="ALANINE DEHYDROGENASE"/>
    <property type="match status" value="1"/>
</dbReference>
<evidence type="ECO:0000313" key="15">
    <source>
        <dbReference type="Proteomes" id="UP001247307"/>
    </source>
</evidence>
<organism evidence="14 15">
    <name type="scientific">Falsarthrobacter nasiphocae</name>
    <dbReference type="NCBI Taxonomy" id="189863"/>
    <lineage>
        <taxon>Bacteria</taxon>
        <taxon>Bacillati</taxon>
        <taxon>Actinomycetota</taxon>
        <taxon>Actinomycetes</taxon>
        <taxon>Micrococcales</taxon>
        <taxon>Micrococcaceae</taxon>
        <taxon>Falsarthrobacter</taxon>
    </lineage>
</organism>
<dbReference type="AlphaFoldDB" id="A0AAE3YEZ4"/>
<dbReference type="InterPro" id="IPR036291">
    <property type="entry name" value="NAD(P)-bd_dom_sf"/>
</dbReference>
<feature type="binding site" evidence="11">
    <location>
        <position position="197"/>
    </location>
    <ligand>
        <name>NAD(+)</name>
        <dbReference type="ChEBI" id="CHEBI:57540"/>
    </ligand>
</feature>
<keyword evidence="15" id="KW-1185">Reference proteome</keyword>
<dbReference type="SMART" id="SM01002">
    <property type="entry name" value="AlaDh_PNT_C"/>
    <property type="match status" value="1"/>
</dbReference>
<evidence type="ECO:0000256" key="3">
    <source>
        <dbReference type="ARBA" id="ARBA00012897"/>
    </source>
</evidence>
<keyword evidence="4 8" id="KW-0560">Oxidoreductase</keyword>
<comment type="function">
    <text evidence="8">Catalyzes the reversible reductive amination of pyruvate to L-alanine.</text>
</comment>
<proteinExistence type="inferred from homology"/>
<evidence type="ECO:0000259" key="13">
    <source>
        <dbReference type="SMART" id="SM01003"/>
    </source>
</evidence>
<evidence type="ECO:0000313" key="14">
    <source>
        <dbReference type="EMBL" id="MDR6892169.1"/>
    </source>
</evidence>
<dbReference type="SMART" id="SM01003">
    <property type="entry name" value="AlaDh_PNT_N"/>
    <property type="match status" value="1"/>
</dbReference>
<comment type="similarity">
    <text evidence="2 8">Belongs to the AlaDH/PNT family.</text>
</comment>
<dbReference type="RefSeq" id="WP_309850792.1">
    <property type="nucleotide sequence ID" value="NZ_BAAAIU010000005.1"/>
</dbReference>
<feature type="active site" description="Proton donor/acceptor" evidence="9">
    <location>
        <position position="96"/>
    </location>
</feature>
<accession>A0AAE3YEZ4</accession>
<keyword evidence="11" id="KW-0547">Nucleotide-binding</keyword>
<feature type="binding site" evidence="11">
    <location>
        <position position="219"/>
    </location>
    <ligand>
        <name>NAD(+)</name>
        <dbReference type="ChEBI" id="CHEBI:57540"/>
    </ligand>
</feature>
<feature type="binding site" evidence="11">
    <location>
        <position position="278"/>
    </location>
    <ligand>
        <name>NAD(+)</name>
        <dbReference type="ChEBI" id="CHEBI:57540"/>
    </ligand>
</feature>
<evidence type="ECO:0000256" key="9">
    <source>
        <dbReference type="PIRSR" id="PIRSR000183-1"/>
    </source>
</evidence>
<dbReference type="NCBIfam" id="TIGR00518">
    <property type="entry name" value="alaDH"/>
    <property type="match status" value="1"/>
</dbReference>
<evidence type="ECO:0000256" key="10">
    <source>
        <dbReference type="PIRSR" id="PIRSR000183-2"/>
    </source>
</evidence>
<comment type="subunit">
    <text evidence="6">Homohexamer. Trimer of dimers.</text>
</comment>
<dbReference type="InterPro" id="IPR007886">
    <property type="entry name" value="AlaDH/PNT_N"/>
</dbReference>
<feature type="binding site" evidence="11">
    <location>
        <position position="202"/>
    </location>
    <ligand>
        <name>NAD(+)</name>
        <dbReference type="ChEBI" id="CHEBI:57540"/>
    </ligand>
</feature>
<evidence type="ECO:0000256" key="8">
    <source>
        <dbReference type="PIRNR" id="PIRNR000183"/>
    </source>
</evidence>
<evidence type="ECO:0000256" key="6">
    <source>
        <dbReference type="ARBA" id="ARBA00065528"/>
    </source>
</evidence>
<evidence type="ECO:0000256" key="4">
    <source>
        <dbReference type="ARBA" id="ARBA00023002"/>
    </source>
</evidence>